<reference evidence="10 11" key="1">
    <citation type="submission" date="2022-05" db="EMBL/GenBank/DDBJ databases">
        <authorList>
            <consortium name="Genoscope - CEA"/>
            <person name="William W."/>
        </authorList>
    </citation>
    <scope>NUCLEOTIDE SEQUENCE [LARGE SCALE GENOMIC DNA]</scope>
</reference>
<dbReference type="EMBL" id="CALNXK010000657">
    <property type="protein sequence ID" value="CAH3188832.1"/>
    <property type="molecule type" value="Genomic_DNA"/>
</dbReference>
<evidence type="ECO:0008006" key="12">
    <source>
        <dbReference type="Google" id="ProtNLM"/>
    </source>
</evidence>
<evidence type="ECO:0000259" key="9">
    <source>
        <dbReference type="PROSITE" id="PS51898"/>
    </source>
</evidence>
<dbReference type="InterPro" id="IPR013762">
    <property type="entry name" value="Integrase-like_cat_sf"/>
</dbReference>
<dbReference type="Pfam" id="PF00589">
    <property type="entry name" value="Phage_integrase"/>
    <property type="match status" value="1"/>
</dbReference>
<keyword evidence="6" id="KW-0233">DNA recombination</keyword>
<organism evidence="10 11">
    <name type="scientific">Porites lobata</name>
    <dbReference type="NCBI Taxonomy" id="104759"/>
    <lineage>
        <taxon>Eukaryota</taxon>
        <taxon>Metazoa</taxon>
        <taxon>Cnidaria</taxon>
        <taxon>Anthozoa</taxon>
        <taxon>Hexacorallia</taxon>
        <taxon>Scleractinia</taxon>
        <taxon>Fungiina</taxon>
        <taxon>Poritidae</taxon>
        <taxon>Porites</taxon>
    </lineage>
</organism>
<dbReference type="PANTHER" id="PTHR31165:SF2">
    <property type="entry name" value="ALOG DOMAIN-CONTAINING PROTEIN"/>
    <property type="match status" value="1"/>
</dbReference>
<dbReference type="InterPro" id="IPR002104">
    <property type="entry name" value="Integrase_catalytic"/>
</dbReference>
<dbReference type="PROSITE" id="PS51898">
    <property type="entry name" value="TYR_RECOMBINASE"/>
    <property type="match status" value="1"/>
</dbReference>
<evidence type="ECO:0000256" key="4">
    <source>
        <dbReference type="ARBA" id="ARBA00023125"/>
    </source>
</evidence>
<keyword evidence="3" id="KW-0805">Transcription regulation</keyword>
<dbReference type="Pfam" id="PF04852">
    <property type="entry name" value="ALOG_dom"/>
    <property type="match status" value="1"/>
</dbReference>
<proteinExistence type="inferred from homology"/>
<feature type="domain" description="ALOG" evidence="8">
    <location>
        <begin position="414"/>
        <end position="547"/>
    </location>
</feature>
<keyword evidence="4" id="KW-0238">DNA-binding</keyword>
<dbReference type="InterPro" id="IPR040222">
    <property type="entry name" value="ALOG"/>
</dbReference>
<feature type="domain" description="Tyr recombinase" evidence="9">
    <location>
        <begin position="555"/>
        <end position="751"/>
    </location>
</feature>
<dbReference type="Proteomes" id="UP001159405">
    <property type="component" value="Unassembled WGS sequence"/>
</dbReference>
<evidence type="ECO:0000313" key="11">
    <source>
        <dbReference type="Proteomes" id="UP001159405"/>
    </source>
</evidence>
<evidence type="ECO:0000256" key="5">
    <source>
        <dbReference type="ARBA" id="ARBA00023163"/>
    </source>
</evidence>
<evidence type="ECO:0000256" key="6">
    <source>
        <dbReference type="ARBA" id="ARBA00023172"/>
    </source>
</evidence>
<keyword evidence="7" id="KW-0539">Nucleus</keyword>
<dbReference type="InterPro" id="IPR006936">
    <property type="entry name" value="ALOG_dom"/>
</dbReference>
<dbReference type="SUPFAM" id="SSF56349">
    <property type="entry name" value="DNA breaking-rejoining enzymes"/>
    <property type="match status" value="1"/>
</dbReference>
<comment type="similarity">
    <text evidence="2">Belongs to the plant homeotic and developmental regulators ALOG protein family.</text>
</comment>
<dbReference type="PANTHER" id="PTHR31165">
    <property type="entry name" value="PROTEIN G1-LIKE2"/>
    <property type="match status" value="1"/>
</dbReference>
<evidence type="ECO:0000256" key="3">
    <source>
        <dbReference type="ARBA" id="ARBA00023015"/>
    </source>
</evidence>
<evidence type="ECO:0000256" key="2">
    <source>
        <dbReference type="ARBA" id="ARBA00010308"/>
    </source>
</evidence>
<gene>
    <name evidence="10" type="ORF">PLOB_00041639</name>
</gene>
<keyword evidence="11" id="KW-1185">Reference proteome</keyword>
<comment type="subcellular location">
    <subcellularLocation>
        <location evidence="1">Nucleus</location>
    </subcellularLocation>
</comment>
<comment type="caution">
    <text evidence="10">The sequence shown here is derived from an EMBL/GenBank/DDBJ whole genome shotgun (WGS) entry which is preliminary data.</text>
</comment>
<protein>
    <recommendedName>
        <fullName evidence="12">LIGHT-DEPENDENT SHORT HYPOCOTYLS 6</fullName>
    </recommendedName>
</protein>
<name>A0ABN8SER2_9CNID</name>
<dbReference type="PROSITE" id="PS51697">
    <property type="entry name" value="ALOG"/>
    <property type="match status" value="1"/>
</dbReference>
<evidence type="ECO:0000256" key="7">
    <source>
        <dbReference type="ARBA" id="ARBA00023242"/>
    </source>
</evidence>
<evidence type="ECO:0000259" key="8">
    <source>
        <dbReference type="PROSITE" id="PS51697"/>
    </source>
</evidence>
<dbReference type="Gene3D" id="1.10.443.10">
    <property type="entry name" value="Intergrase catalytic core"/>
    <property type="match status" value="1"/>
</dbReference>
<dbReference type="InterPro" id="IPR011010">
    <property type="entry name" value="DNA_brk_join_enz"/>
</dbReference>
<sequence>MWCWEKSDSFDLRLQELQGKEIELPMSWVDCFGNPVEVSGEVTACDRVRLQRIQRGELIGDISELLFRDPNCFRAGELHNHFEYWQYIARDSSSPQQAQILGWIRDKVSIKPFFKHFKGSFKGELFDSDEPPMKVFKNNVSCKPFVSFVEETLVARLRSGAISLLGRVGVVDPPFIVLPLTVEPTKPRLYIKLSDGLWQIVQKEFGGREGHTCGLMALDSNSMTDAHGYSLPHFTPIPSPGSSGVNLFTQDLASLGALMARPYVFPPMALTGPVLKFLQSFKQSCTVVVLDVFPKKYWWPLLMNKAVKSRCLAVRGDGNALLVPSKKRWLPHKGIPGDLWVFAELPVMAKLFVQSVKCPTCGHANDFDFRFCQRCGYKRKVMTTLVKEHSDVIVDLDGIEVRLQQLLHYDHATSYKKQKDSLQRELEAFLGVLPGFVTLATVTPRDLCRFLIFKDKRGKTQVHLNTCEFLGQRGKQSCGCPSRLSYKTVDSYIGKLRSIFHSIGRDGEWDKRLGLGNPASDKLVKDYLRLVTAEQLQARVTPKQATPFFVDKLTQLSKYLEGELARSKSKLDRFIIARDQAYFKLAFFSGDRPGDLGQVKVPEILRFPNDDGFLFNHIWGKTLRDGDSNVFGVRRNPQSVICPVKGVEQYVEVARELGVDLTKGYLFRPTTSNNDSPFSSSAADARLKVYLKQMKADDGETLHGFRSGCAITLALTGADLSEIMEHVGWARRHTALYYLQLAKVLKHDGPSGRLATPSAENVVAPWQDVNQLKRFVCAFPAAEQRKRPAE</sequence>
<evidence type="ECO:0000313" key="10">
    <source>
        <dbReference type="EMBL" id="CAH3188832.1"/>
    </source>
</evidence>
<keyword evidence="5" id="KW-0804">Transcription</keyword>
<accession>A0ABN8SER2</accession>
<evidence type="ECO:0000256" key="1">
    <source>
        <dbReference type="ARBA" id="ARBA00004123"/>
    </source>
</evidence>